<protein>
    <submittedName>
        <fullName evidence="2">Oxidoreductase, FAD-binding protein</fullName>
    </submittedName>
</protein>
<gene>
    <name evidence="2" type="ORF">ALQ15_03530</name>
</gene>
<evidence type="ECO:0000313" key="2">
    <source>
        <dbReference type="EMBL" id="RMP78585.1"/>
    </source>
</evidence>
<proteinExistence type="predicted"/>
<sequence length="40" mass="4451">MRRSSAKRHLGGAPWPYPGNRQRCGKPRLRHAQALGRVAG</sequence>
<dbReference type="EMBL" id="RBQT01000097">
    <property type="protein sequence ID" value="RMP78585.1"/>
    <property type="molecule type" value="Genomic_DNA"/>
</dbReference>
<feature type="region of interest" description="Disordered" evidence="1">
    <location>
        <begin position="1"/>
        <end position="27"/>
    </location>
</feature>
<evidence type="ECO:0000313" key="3">
    <source>
        <dbReference type="Proteomes" id="UP000282289"/>
    </source>
</evidence>
<dbReference type="Proteomes" id="UP000282289">
    <property type="component" value="Unassembled WGS sequence"/>
</dbReference>
<dbReference type="AlphaFoldDB" id="A0A7Z6U5N1"/>
<feature type="compositionally biased region" description="Basic residues" evidence="1">
    <location>
        <begin position="1"/>
        <end position="10"/>
    </location>
</feature>
<name>A0A7Z6U5N1_PSESF</name>
<evidence type="ECO:0000256" key="1">
    <source>
        <dbReference type="SAM" id="MobiDB-lite"/>
    </source>
</evidence>
<reference evidence="2 3" key="1">
    <citation type="submission" date="2018-08" db="EMBL/GenBank/DDBJ databases">
        <title>Recombination of ecologically and evolutionarily significant loci maintains genetic cohesion in the Pseudomonas syringae species complex.</title>
        <authorList>
            <person name="Dillon M."/>
            <person name="Thakur S."/>
            <person name="Almeida R.N.D."/>
            <person name="Weir B.S."/>
            <person name="Guttman D.S."/>
        </authorList>
    </citation>
    <scope>NUCLEOTIDE SEQUENCE [LARGE SCALE GENOMIC DNA]</scope>
    <source>
        <strain evidence="2 3">ICMP 19589</strain>
    </source>
</reference>
<organism evidence="2 3">
    <name type="scientific">Pseudomonas syringae pv. actinidiae</name>
    <dbReference type="NCBI Taxonomy" id="103796"/>
    <lineage>
        <taxon>Bacteria</taxon>
        <taxon>Pseudomonadati</taxon>
        <taxon>Pseudomonadota</taxon>
        <taxon>Gammaproteobacteria</taxon>
        <taxon>Pseudomonadales</taxon>
        <taxon>Pseudomonadaceae</taxon>
        <taxon>Pseudomonas</taxon>
        <taxon>Pseudomonas syringae</taxon>
    </lineage>
</organism>
<accession>A0A7Z6U5N1</accession>
<comment type="caution">
    <text evidence="2">The sequence shown here is derived from an EMBL/GenBank/DDBJ whole genome shotgun (WGS) entry which is preliminary data.</text>
</comment>